<feature type="compositionally biased region" description="Low complexity" evidence="1">
    <location>
        <begin position="188"/>
        <end position="199"/>
    </location>
</feature>
<sequence>MTSPLRITEVRVTVPQPPTLASMARQEKDDFYSSKPPKADVLPYIAWARRLQHLMQTLFSILNVSIPLHPVTKNPIGSISGTSSAWNPSSMVDSSVPSSTFTQYIPNAGNIAGIISSHSALLPRQGDDVAVPDIPPVQKPQNQITHNFYFNPGNSQQNGIRESPLGEFGVFRQQMQRQESSQVIKMQQSQASAPSFSQQTHQLGSSNLNNNNNNTNMNINELLQFDSQDDDIPPPPIDAPPSMRININPNKNMNDGQSDKEVPPF</sequence>
<feature type="compositionally biased region" description="Polar residues" evidence="1">
    <location>
        <begin position="245"/>
        <end position="256"/>
    </location>
</feature>
<dbReference type="AlphaFoldDB" id="A0A5J4TUQ3"/>
<name>A0A5J4TUQ3_9EUKA</name>
<proteinExistence type="predicted"/>
<gene>
    <name evidence="2" type="ORF">EZS28_042466</name>
</gene>
<comment type="caution">
    <text evidence="2">The sequence shown here is derived from an EMBL/GenBank/DDBJ whole genome shotgun (WGS) entry which is preliminary data.</text>
</comment>
<feature type="compositionally biased region" description="Low complexity" evidence="1">
    <location>
        <begin position="207"/>
        <end position="220"/>
    </location>
</feature>
<dbReference type="Proteomes" id="UP000324800">
    <property type="component" value="Unassembled WGS sequence"/>
</dbReference>
<reference evidence="2 3" key="1">
    <citation type="submission" date="2019-03" db="EMBL/GenBank/DDBJ databases">
        <title>Single cell metagenomics reveals metabolic interactions within the superorganism composed of flagellate Streblomastix strix and complex community of Bacteroidetes bacteria on its surface.</title>
        <authorList>
            <person name="Treitli S.C."/>
            <person name="Kolisko M."/>
            <person name="Husnik F."/>
            <person name="Keeling P."/>
            <person name="Hampl V."/>
        </authorList>
    </citation>
    <scope>NUCLEOTIDE SEQUENCE [LARGE SCALE GENOMIC DNA]</scope>
    <source>
        <strain evidence="2">ST1C</strain>
    </source>
</reference>
<feature type="region of interest" description="Disordered" evidence="1">
    <location>
        <begin position="188"/>
        <end position="265"/>
    </location>
</feature>
<protein>
    <submittedName>
        <fullName evidence="2">Uncharacterized protein</fullName>
    </submittedName>
</protein>
<dbReference type="EMBL" id="SNRW01024779">
    <property type="protein sequence ID" value="KAA6362007.1"/>
    <property type="molecule type" value="Genomic_DNA"/>
</dbReference>
<evidence type="ECO:0000256" key="1">
    <source>
        <dbReference type="SAM" id="MobiDB-lite"/>
    </source>
</evidence>
<evidence type="ECO:0000313" key="2">
    <source>
        <dbReference type="EMBL" id="KAA6362007.1"/>
    </source>
</evidence>
<organism evidence="2 3">
    <name type="scientific">Streblomastix strix</name>
    <dbReference type="NCBI Taxonomy" id="222440"/>
    <lineage>
        <taxon>Eukaryota</taxon>
        <taxon>Metamonada</taxon>
        <taxon>Preaxostyla</taxon>
        <taxon>Oxymonadida</taxon>
        <taxon>Streblomastigidae</taxon>
        <taxon>Streblomastix</taxon>
    </lineage>
</organism>
<accession>A0A5J4TUQ3</accession>
<evidence type="ECO:0000313" key="3">
    <source>
        <dbReference type="Proteomes" id="UP000324800"/>
    </source>
</evidence>